<sequence>MKLFTVVTSAIVLVSFSMCTYAKPNQINEISFFQENFNLSDFKNTNETTLSQLIRKVNSGELDSSSGDDIKNFIELGFSDDLDKSEYFCTSSGCILFLSLNHGIDRASKYRSDSYISNINNNDWYRFKSKDVFESDNKYYLVLLR</sequence>
<organism evidence="2 3">
    <name type="scientific">Pseudoalteromonas fenneropenaei</name>
    <dbReference type="NCBI Taxonomy" id="1737459"/>
    <lineage>
        <taxon>Bacteria</taxon>
        <taxon>Pseudomonadati</taxon>
        <taxon>Pseudomonadota</taxon>
        <taxon>Gammaproteobacteria</taxon>
        <taxon>Alteromonadales</taxon>
        <taxon>Pseudoalteromonadaceae</taxon>
        <taxon>Pseudoalteromonas</taxon>
    </lineage>
</organism>
<keyword evidence="1" id="KW-0732">Signal</keyword>
<gene>
    <name evidence="2" type="ORF">ACFOEE_09820</name>
</gene>
<reference evidence="3" key="1">
    <citation type="journal article" date="2019" name="Int. J. Syst. Evol. Microbiol.">
        <title>The Global Catalogue of Microorganisms (GCM) 10K type strain sequencing project: providing services to taxonomists for standard genome sequencing and annotation.</title>
        <authorList>
            <consortium name="The Broad Institute Genomics Platform"/>
            <consortium name="The Broad Institute Genome Sequencing Center for Infectious Disease"/>
            <person name="Wu L."/>
            <person name="Ma J."/>
        </authorList>
    </citation>
    <scope>NUCLEOTIDE SEQUENCE [LARGE SCALE GENOMIC DNA]</scope>
    <source>
        <strain evidence="3">KCTC 42730</strain>
    </source>
</reference>
<dbReference type="RefSeq" id="WP_377123702.1">
    <property type="nucleotide sequence ID" value="NZ_JBHRSD010000015.1"/>
</dbReference>
<protein>
    <recommendedName>
        <fullName evidence="4">Lipoprotein</fullName>
    </recommendedName>
</protein>
<evidence type="ECO:0000313" key="3">
    <source>
        <dbReference type="Proteomes" id="UP001595453"/>
    </source>
</evidence>
<accession>A0ABV7CJI8</accession>
<keyword evidence="3" id="KW-1185">Reference proteome</keyword>
<proteinExistence type="predicted"/>
<name>A0ABV7CJI8_9GAMM</name>
<evidence type="ECO:0008006" key="4">
    <source>
        <dbReference type="Google" id="ProtNLM"/>
    </source>
</evidence>
<evidence type="ECO:0000256" key="1">
    <source>
        <dbReference type="SAM" id="SignalP"/>
    </source>
</evidence>
<dbReference type="EMBL" id="JBHRSD010000015">
    <property type="protein sequence ID" value="MFC3032815.1"/>
    <property type="molecule type" value="Genomic_DNA"/>
</dbReference>
<feature type="signal peptide" evidence="1">
    <location>
        <begin position="1"/>
        <end position="22"/>
    </location>
</feature>
<comment type="caution">
    <text evidence="2">The sequence shown here is derived from an EMBL/GenBank/DDBJ whole genome shotgun (WGS) entry which is preliminary data.</text>
</comment>
<dbReference type="Proteomes" id="UP001595453">
    <property type="component" value="Unassembled WGS sequence"/>
</dbReference>
<evidence type="ECO:0000313" key="2">
    <source>
        <dbReference type="EMBL" id="MFC3032815.1"/>
    </source>
</evidence>
<feature type="chain" id="PRO_5045337057" description="Lipoprotein" evidence="1">
    <location>
        <begin position="23"/>
        <end position="145"/>
    </location>
</feature>